<feature type="binding site" evidence="6">
    <location>
        <position position="5"/>
    </location>
    <ligand>
        <name>Mg(2+)</name>
        <dbReference type="ChEBI" id="CHEBI:18420"/>
    </ligand>
</feature>
<dbReference type="GO" id="GO:0016787">
    <property type="term" value="F:hydrolase activity"/>
    <property type="evidence" value="ECO:0007669"/>
    <property type="project" value="UniProtKB-KW"/>
</dbReference>
<keyword evidence="9" id="KW-1185">Reference proteome</keyword>
<keyword evidence="6" id="KW-0800">Toxin</keyword>
<evidence type="ECO:0000313" key="8">
    <source>
        <dbReference type="EMBL" id="TQM06184.1"/>
    </source>
</evidence>
<gene>
    <name evidence="6" type="primary">vapC</name>
    <name evidence="8" type="ORF">FB558_6429</name>
</gene>
<comment type="function">
    <text evidence="6">Toxic component of a toxin-antitoxin (TA) system. An RNase.</text>
</comment>
<dbReference type="GO" id="GO:0004540">
    <property type="term" value="F:RNA nuclease activity"/>
    <property type="evidence" value="ECO:0007669"/>
    <property type="project" value="InterPro"/>
</dbReference>
<protein>
    <recommendedName>
        <fullName evidence="6">Ribonuclease VapC</fullName>
        <shortName evidence="6">RNase VapC</shortName>
        <ecNumber evidence="6">3.1.-.-</ecNumber>
    </recommendedName>
    <alternativeName>
        <fullName evidence="6">Toxin VapC</fullName>
    </alternativeName>
</protein>
<evidence type="ECO:0000256" key="5">
    <source>
        <dbReference type="ARBA" id="ARBA00022842"/>
    </source>
</evidence>
<dbReference type="AlphaFoldDB" id="A0A543DA19"/>
<dbReference type="OrthoDB" id="4750219at2"/>
<dbReference type="SUPFAM" id="SSF88723">
    <property type="entry name" value="PIN domain-like"/>
    <property type="match status" value="1"/>
</dbReference>
<feature type="domain" description="PIN" evidence="7">
    <location>
        <begin position="2"/>
        <end position="121"/>
    </location>
</feature>
<keyword evidence="4 6" id="KW-0378">Hydrolase</keyword>
<dbReference type="InterPro" id="IPR022907">
    <property type="entry name" value="VapC_family"/>
</dbReference>
<keyword evidence="1 6" id="KW-1277">Toxin-antitoxin system</keyword>
<evidence type="ECO:0000256" key="4">
    <source>
        <dbReference type="ARBA" id="ARBA00022801"/>
    </source>
</evidence>
<keyword evidence="5 6" id="KW-0460">Magnesium</keyword>
<keyword evidence="2 6" id="KW-0540">Nuclease</keyword>
<dbReference type="HAMAP" id="MF_00265">
    <property type="entry name" value="VapC_Nob1"/>
    <property type="match status" value="1"/>
</dbReference>
<organism evidence="8 9">
    <name type="scientific">Pseudonocardia kunmingensis</name>
    <dbReference type="NCBI Taxonomy" id="630975"/>
    <lineage>
        <taxon>Bacteria</taxon>
        <taxon>Bacillati</taxon>
        <taxon>Actinomycetota</taxon>
        <taxon>Actinomycetes</taxon>
        <taxon>Pseudonocardiales</taxon>
        <taxon>Pseudonocardiaceae</taxon>
        <taxon>Pseudonocardia</taxon>
    </lineage>
</organism>
<accession>A0A543DA19</accession>
<evidence type="ECO:0000256" key="6">
    <source>
        <dbReference type="HAMAP-Rule" id="MF_00265"/>
    </source>
</evidence>
<evidence type="ECO:0000256" key="2">
    <source>
        <dbReference type="ARBA" id="ARBA00022722"/>
    </source>
</evidence>
<evidence type="ECO:0000313" key="9">
    <source>
        <dbReference type="Proteomes" id="UP000315677"/>
    </source>
</evidence>
<comment type="caution">
    <text evidence="8">The sequence shown here is derived from an EMBL/GenBank/DDBJ whole genome shotgun (WGS) entry which is preliminary data.</text>
</comment>
<name>A0A543DA19_9PSEU</name>
<comment type="similarity">
    <text evidence="6">Belongs to the PINc/VapC protein family.</text>
</comment>
<evidence type="ECO:0000259" key="7">
    <source>
        <dbReference type="Pfam" id="PF01850"/>
    </source>
</evidence>
<dbReference type="Proteomes" id="UP000315677">
    <property type="component" value="Unassembled WGS sequence"/>
</dbReference>
<dbReference type="EC" id="3.1.-.-" evidence="6"/>
<dbReference type="InterPro" id="IPR029060">
    <property type="entry name" value="PIN-like_dom_sf"/>
</dbReference>
<dbReference type="Gene3D" id="3.40.50.1010">
    <property type="entry name" value="5'-nuclease"/>
    <property type="match status" value="1"/>
</dbReference>
<sequence>MIYIDTSALLKLVKTDEVEGPAVRDYMAESGDPRLVSSTLLCVEARRGILRGRPDGLPKIDLLLADVAQIEISDAVIESASRLPDPLLRSLDAIHLATALLVRDELDVLLSYDERLVAAAKALDIPTASPARS</sequence>
<keyword evidence="3 6" id="KW-0479">Metal-binding</keyword>
<dbReference type="RefSeq" id="WP_142059872.1">
    <property type="nucleotide sequence ID" value="NZ_VFPA01000004.1"/>
</dbReference>
<dbReference type="GO" id="GO:0000287">
    <property type="term" value="F:magnesium ion binding"/>
    <property type="evidence" value="ECO:0007669"/>
    <property type="project" value="UniProtKB-UniRule"/>
</dbReference>
<dbReference type="Pfam" id="PF01850">
    <property type="entry name" value="PIN"/>
    <property type="match status" value="1"/>
</dbReference>
<dbReference type="EMBL" id="VFPA01000004">
    <property type="protein sequence ID" value="TQM06184.1"/>
    <property type="molecule type" value="Genomic_DNA"/>
</dbReference>
<dbReference type="GO" id="GO:0090729">
    <property type="term" value="F:toxin activity"/>
    <property type="evidence" value="ECO:0007669"/>
    <property type="project" value="UniProtKB-KW"/>
</dbReference>
<dbReference type="CDD" id="cd09874">
    <property type="entry name" value="PIN_MT3492-like"/>
    <property type="match status" value="1"/>
</dbReference>
<evidence type="ECO:0000256" key="1">
    <source>
        <dbReference type="ARBA" id="ARBA00022649"/>
    </source>
</evidence>
<dbReference type="InterPro" id="IPR002716">
    <property type="entry name" value="PIN_dom"/>
</dbReference>
<feature type="binding site" evidence="6">
    <location>
        <position position="92"/>
    </location>
    <ligand>
        <name>Mg(2+)</name>
        <dbReference type="ChEBI" id="CHEBI:18420"/>
    </ligand>
</feature>
<comment type="cofactor">
    <cofactor evidence="6">
        <name>Mg(2+)</name>
        <dbReference type="ChEBI" id="CHEBI:18420"/>
    </cofactor>
</comment>
<proteinExistence type="inferred from homology"/>
<reference evidence="8 9" key="1">
    <citation type="submission" date="2019-06" db="EMBL/GenBank/DDBJ databases">
        <title>Sequencing the genomes of 1000 actinobacteria strains.</title>
        <authorList>
            <person name="Klenk H.-P."/>
        </authorList>
    </citation>
    <scope>NUCLEOTIDE SEQUENCE [LARGE SCALE GENOMIC DNA]</scope>
    <source>
        <strain evidence="8 9">DSM 45301</strain>
    </source>
</reference>
<evidence type="ECO:0000256" key="3">
    <source>
        <dbReference type="ARBA" id="ARBA00022723"/>
    </source>
</evidence>